<protein>
    <recommendedName>
        <fullName evidence="5">Sec-independent protein translocase protein TatC</fullName>
    </recommendedName>
</protein>
<name>A0A510JC11_9FUSO</name>
<dbReference type="STRING" id="714315.GCA_000516535_00540"/>
<dbReference type="KEGG" id="lgo:JCM16774_0538"/>
<evidence type="ECO:0000313" key="6">
    <source>
        <dbReference type="EMBL" id="BBM35613.1"/>
    </source>
</evidence>
<keyword evidence="3 5" id="KW-1133">Transmembrane helix</keyword>
<dbReference type="AlphaFoldDB" id="A0A510JC11"/>
<keyword evidence="5" id="KW-0813">Transport</keyword>
<feature type="transmembrane region" description="Helical" evidence="5">
    <location>
        <begin position="189"/>
        <end position="207"/>
    </location>
</feature>
<accession>A0A510JC11</accession>
<sequence length="236" mass="26678">MSEEKNQSLIEHLGEFRKRLIMTIIFFLFAFVASFVFCADIYRLLTYPFSKKLLVLGPDEVLGIYVTLAGICALSFTLPFASYQLWAFIKPGLKEKEAKMILTYIPATFILFVGGLAFGFFVITPALLNILLSIGEDLFNVQVTARNYLEFVLHTSLPIAVVFELPVIAAFLTSLHILTPMFLTKNRRYGYFILLVLAVVLTPADFISDLAMTVPLVLIYEISISVSKYIYKKREG</sequence>
<comment type="subunit">
    <text evidence="5">Forms a complex with TatA.</text>
</comment>
<dbReference type="HAMAP" id="MF_00902">
    <property type="entry name" value="TatC"/>
    <property type="match status" value="1"/>
</dbReference>
<gene>
    <name evidence="5" type="primary">tatC</name>
    <name evidence="6" type="ORF">JCM16774_0538</name>
</gene>
<dbReference type="GO" id="GO:0033281">
    <property type="term" value="C:TAT protein transport complex"/>
    <property type="evidence" value="ECO:0007669"/>
    <property type="project" value="UniProtKB-UniRule"/>
</dbReference>
<feature type="transmembrane region" description="Helical" evidence="5">
    <location>
        <begin position="101"/>
        <end position="131"/>
    </location>
</feature>
<dbReference type="InterPro" id="IPR002033">
    <property type="entry name" value="TatC"/>
</dbReference>
<feature type="transmembrane region" description="Helical" evidence="5">
    <location>
        <begin position="151"/>
        <end position="177"/>
    </location>
</feature>
<dbReference type="GO" id="GO:0043953">
    <property type="term" value="P:protein transport by the Tat complex"/>
    <property type="evidence" value="ECO:0007669"/>
    <property type="project" value="UniProtKB-UniRule"/>
</dbReference>
<feature type="transmembrane region" description="Helical" evidence="5">
    <location>
        <begin position="20"/>
        <end position="42"/>
    </location>
</feature>
<reference evidence="6 7" key="1">
    <citation type="submission" date="2019-07" db="EMBL/GenBank/DDBJ databases">
        <title>Complete Genome Sequence of Leptotrichia goodfellowii Strain JCM 16774.</title>
        <authorList>
            <person name="Watanabe S."/>
            <person name="Cui L."/>
        </authorList>
    </citation>
    <scope>NUCLEOTIDE SEQUENCE [LARGE SCALE GENOMIC DNA]</scope>
    <source>
        <strain evidence="6 7">JCM16774</strain>
    </source>
</reference>
<dbReference type="PRINTS" id="PR01840">
    <property type="entry name" value="TATCFAMILY"/>
</dbReference>
<comment type="subcellular location">
    <subcellularLocation>
        <location evidence="5">Cell membrane</location>
        <topology evidence="5">Multi-pass membrane protein</topology>
    </subcellularLocation>
    <subcellularLocation>
        <location evidence="1">Membrane</location>
        <topology evidence="1">Multi-pass membrane protein</topology>
    </subcellularLocation>
</comment>
<dbReference type="GO" id="GO:0009977">
    <property type="term" value="F:proton motive force dependent protein transmembrane transporter activity"/>
    <property type="evidence" value="ECO:0007669"/>
    <property type="project" value="TreeGrafter"/>
</dbReference>
<dbReference type="Pfam" id="PF00902">
    <property type="entry name" value="TatC"/>
    <property type="match status" value="1"/>
</dbReference>
<dbReference type="GO" id="GO:0065002">
    <property type="term" value="P:intracellular protein transmembrane transport"/>
    <property type="evidence" value="ECO:0007669"/>
    <property type="project" value="TreeGrafter"/>
</dbReference>
<dbReference type="EMBL" id="AP019822">
    <property type="protein sequence ID" value="BBM35613.1"/>
    <property type="molecule type" value="Genomic_DNA"/>
</dbReference>
<dbReference type="NCBIfam" id="TIGR00945">
    <property type="entry name" value="tatC"/>
    <property type="match status" value="1"/>
</dbReference>
<dbReference type="OrthoDB" id="9777044at2"/>
<dbReference type="RefSeq" id="WP_006808253.1">
    <property type="nucleotide sequence ID" value="NZ_AP019822.1"/>
</dbReference>
<comment type="similarity">
    <text evidence="5">Belongs to the TatC family.</text>
</comment>
<dbReference type="PANTHER" id="PTHR30371">
    <property type="entry name" value="SEC-INDEPENDENT PROTEIN TRANSLOCASE PROTEIN TATC"/>
    <property type="match status" value="1"/>
</dbReference>
<evidence type="ECO:0000256" key="5">
    <source>
        <dbReference type="HAMAP-Rule" id="MF_00902"/>
    </source>
</evidence>
<dbReference type="Proteomes" id="UP000321606">
    <property type="component" value="Chromosome"/>
</dbReference>
<organism evidence="6 7">
    <name type="scientific">Pseudoleptotrichia goodfellowii</name>
    <dbReference type="NCBI Taxonomy" id="157692"/>
    <lineage>
        <taxon>Bacteria</taxon>
        <taxon>Fusobacteriati</taxon>
        <taxon>Fusobacteriota</taxon>
        <taxon>Fusobacteriia</taxon>
        <taxon>Fusobacteriales</taxon>
        <taxon>Leptotrichiaceae</taxon>
        <taxon>Pseudoleptotrichia</taxon>
    </lineage>
</organism>
<feature type="transmembrane region" description="Helical" evidence="5">
    <location>
        <begin position="62"/>
        <end position="89"/>
    </location>
</feature>
<comment type="function">
    <text evidence="5">Part of the twin-arginine translocation (Tat) system that transports large folded proteins containing a characteristic twin-arginine motif in their signal peptide across membranes.</text>
</comment>
<evidence type="ECO:0000256" key="1">
    <source>
        <dbReference type="ARBA" id="ARBA00004141"/>
    </source>
</evidence>
<evidence type="ECO:0000256" key="2">
    <source>
        <dbReference type="ARBA" id="ARBA00022692"/>
    </source>
</evidence>
<keyword evidence="4 5" id="KW-0472">Membrane</keyword>
<proteinExistence type="inferred from homology"/>
<evidence type="ECO:0000256" key="3">
    <source>
        <dbReference type="ARBA" id="ARBA00022989"/>
    </source>
</evidence>
<keyword evidence="5" id="KW-1003">Cell membrane</keyword>
<evidence type="ECO:0000313" key="7">
    <source>
        <dbReference type="Proteomes" id="UP000321606"/>
    </source>
</evidence>
<dbReference type="PANTHER" id="PTHR30371:SF4">
    <property type="entry name" value="SEC-INDEPENDENT PROTEIN TRANSLOCASE PROTEIN TATCD"/>
    <property type="match status" value="1"/>
</dbReference>
<keyword evidence="2 5" id="KW-0812">Transmembrane</keyword>
<evidence type="ECO:0000256" key="4">
    <source>
        <dbReference type="ARBA" id="ARBA00023136"/>
    </source>
</evidence>
<keyword evidence="5" id="KW-0811">Translocation</keyword>
<feature type="transmembrane region" description="Helical" evidence="5">
    <location>
        <begin position="213"/>
        <end position="231"/>
    </location>
</feature>
<keyword evidence="5" id="KW-0653">Protein transport</keyword>